<keyword evidence="3" id="KW-1185">Reference proteome</keyword>
<feature type="region of interest" description="Disordered" evidence="1">
    <location>
        <begin position="1"/>
        <end position="21"/>
    </location>
</feature>
<feature type="compositionally biased region" description="Basic and acidic residues" evidence="1">
    <location>
        <begin position="1"/>
        <end position="10"/>
    </location>
</feature>
<evidence type="ECO:0000256" key="1">
    <source>
        <dbReference type="SAM" id="MobiDB-lite"/>
    </source>
</evidence>
<dbReference type="RefSeq" id="WP_015929083.1">
    <property type="nucleotide sequence ID" value="NC_011894.1"/>
</dbReference>
<proteinExistence type="predicted"/>
<protein>
    <submittedName>
        <fullName evidence="2">Uncharacterized protein</fullName>
    </submittedName>
</protein>
<reference evidence="2 3" key="1">
    <citation type="submission" date="2009-01" db="EMBL/GenBank/DDBJ databases">
        <title>Complete sequence of chromosome of Methylobacterium nodulans ORS 2060.</title>
        <authorList>
            <consortium name="US DOE Joint Genome Institute"/>
            <person name="Lucas S."/>
            <person name="Copeland A."/>
            <person name="Lapidus A."/>
            <person name="Glavina del Rio T."/>
            <person name="Dalin E."/>
            <person name="Tice H."/>
            <person name="Bruce D."/>
            <person name="Goodwin L."/>
            <person name="Pitluck S."/>
            <person name="Sims D."/>
            <person name="Brettin T."/>
            <person name="Detter J.C."/>
            <person name="Han C."/>
            <person name="Larimer F."/>
            <person name="Land M."/>
            <person name="Hauser L."/>
            <person name="Kyrpides N."/>
            <person name="Ivanova N."/>
            <person name="Marx C.J."/>
            <person name="Richardson P."/>
        </authorList>
    </citation>
    <scope>NUCLEOTIDE SEQUENCE [LARGE SCALE GENOMIC DNA]</scope>
    <source>
        <strain evidence="3">LMG 21967 / CNCM I-2342 / ORS 2060</strain>
    </source>
</reference>
<organism evidence="2 3">
    <name type="scientific">Methylobacterium nodulans (strain LMG 21967 / CNCM I-2342 / ORS 2060)</name>
    <dbReference type="NCBI Taxonomy" id="460265"/>
    <lineage>
        <taxon>Bacteria</taxon>
        <taxon>Pseudomonadati</taxon>
        <taxon>Pseudomonadota</taxon>
        <taxon>Alphaproteobacteria</taxon>
        <taxon>Hyphomicrobiales</taxon>
        <taxon>Methylobacteriaceae</taxon>
        <taxon>Methylobacterium</taxon>
    </lineage>
</organism>
<dbReference type="HOGENOM" id="CLU_3185705_0_0_5"/>
<dbReference type="KEGG" id="mno:Mnod_2433"/>
<evidence type="ECO:0000313" key="2">
    <source>
        <dbReference type="EMBL" id="ACL57403.1"/>
    </source>
</evidence>
<dbReference type="AlphaFoldDB" id="B8ICJ2"/>
<gene>
    <name evidence="2" type="ordered locus">Mnod_2433</name>
</gene>
<dbReference type="EMBL" id="CP001349">
    <property type="protein sequence ID" value="ACL57403.1"/>
    <property type="molecule type" value="Genomic_DNA"/>
</dbReference>
<name>B8ICJ2_METNO</name>
<accession>B8ICJ2</accession>
<dbReference type="Proteomes" id="UP000008207">
    <property type="component" value="Chromosome"/>
</dbReference>
<sequence>MRRGRDRDDESGPPSTTAELRAAGVTTVEVFCRRIGCGHNAVIATD</sequence>
<evidence type="ECO:0000313" key="3">
    <source>
        <dbReference type="Proteomes" id="UP000008207"/>
    </source>
</evidence>